<evidence type="ECO:0000313" key="2">
    <source>
        <dbReference type="EMBL" id="HGY57253.1"/>
    </source>
</evidence>
<dbReference type="InterPro" id="IPR005835">
    <property type="entry name" value="NTP_transferase_dom"/>
</dbReference>
<dbReference type="Proteomes" id="UP000885779">
    <property type="component" value="Unassembled WGS sequence"/>
</dbReference>
<comment type="caution">
    <text evidence="2">The sequence shown here is derived from an EMBL/GenBank/DDBJ whole genome shotgun (WGS) entry which is preliminary data.</text>
</comment>
<proteinExistence type="predicted"/>
<dbReference type="EMBL" id="DRQG01000151">
    <property type="protein sequence ID" value="HGY57253.1"/>
    <property type="molecule type" value="Genomic_DNA"/>
</dbReference>
<sequence length="235" mass="26955">MQTVILAGGKGTRLKPYTTVFPKPLMPIGDLPILEVVIKQLKYYGFDDIVMAVGHLKELIQAFFNEGARWGVQIRYSMEDKPLGTAAPLGLIPDLDDDFLVMNGDVLTNLNYAEFFEYHKSNKALCTIAMYKKPVHIDLGILHLNEANELTDYIEKPTLHYEVSMGVYAFKKEALQYIPKNTYFDFPDLIKTLLSKKRKVVGFPFEGYWLDIGRPSDYEQATDTFNTHLQEFIRE</sequence>
<dbReference type="Gene3D" id="3.90.550.10">
    <property type="entry name" value="Spore Coat Polysaccharide Biosynthesis Protein SpsA, Chain A"/>
    <property type="match status" value="1"/>
</dbReference>
<dbReference type="Pfam" id="PF00483">
    <property type="entry name" value="NTP_transferase"/>
    <property type="match status" value="1"/>
</dbReference>
<dbReference type="SUPFAM" id="SSF53448">
    <property type="entry name" value="Nucleotide-diphospho-sugar transferases"/>
    <property type="match status" value="1"/>
</dbReference>
<dbReference type="PANTHER" id="PTHR22572">
    <property type="entry name" value="SUGAR-1-PHOSPHATE GUANYL TRANSFERASE"/>
    <property type="match status" value="1"/>
</dbReference>
<gene>
    <name evidence="2" type="ORF">ENK44_16215</name>
</gene>
<accession>A0A7V4U3Z6</accession>
<protein>
    <submittedName>
        <fullName evidence="2">Nucleotidyltransferase family protein</fullName>
    </submittedName>
</protein>
<dbReference type="AlphaFoldDB" id="A0A7V4U3Z6"/>
<organism evidence="2">
    <name type="scientific">Caldithrix abyssi</name>
    <dbReference type="NCBI Taxonomy" id="187145"/>
    <lineage>
        <taxon>Bacteria</taxon>
        <taxon>Pseudomonadati</taxon>
        <taxon>Calditrichota</taxon>
        <taxon>Calditrichia</taxon>
        <taxon>Calditrichales</taxon>
        <taxon>Calditrichaceae</taxon>
        <taxon>Caldithrix</taxon>
    </lineage>
</organism>
<dbReference type="InterPro" id="IPR029044">
    <property type="entry name" value="Nucleotide-diphossugar_trans"/>
</dbReference>
<dbReference type="InterPro" id="IPR050486">
    <property type="entry name" value="Mannose-1P_guanyltransferase"/>
</dbReference>
<reference evidence="2" key="1">
    <citation type="journal article" date="2020" name="mSystems">
        <title>Genome- and Community-Level Interaction Insights into Carbon Utilization and Element Cycling Functions of Hydrothermarchaeota in Hydrothermal Sediment.</title>
        <authorList>
            <person name="Zhou Z."/>
            <person name="Liu Y."/>
            <person name="Xu W."/>
            <person name="Pan J."/>
            <person name="Luo Z.H."/>
            <person name="Li M."/>
        </authorList>
    </citation>
    <scope>NUCLEOTIDE SEQUENCE [LARGE SCALE GENOMIC DNA]</scope>
    <source>
        <strain evidence="2">HyVt-577</strain>
    </source>
</reference>
<evidence type="ECO:0000259" key="1">
    <source>
        <dbReference type="Pfam" id="PF00483"/>
    </source>
</evidence>
<feature type="domain" description="Nucleotidyl transferase" evidence="1">
    <location>
        <begin position="3"/>
        <end position="224"/>
    </location>
</feature>
<name>A0A7V4U3Z6_CALAY</name>